<dbReference type="Proteomes" id="UP000001399">
    <property type="component" value="Chromosome"/>
</dbReference>
<protein>
    <submittedName>
        <fullName evidence="13">TonB family protein</fullName>
    </submittedName>
</protein>
<dbReference type="PROSITE" id="PS52015">
    <property type="entry name" value="TONB_CTD"/>
    <property type="match status" value="1"/>
</dbReference>
<dbReference type="InterPro" id="IPR051045">
    <property type="entry name" value="TonB-dependent_transducer"/>
</dbReference>
<keyword evidence="14" id="KW-1185">Reference proteome</keyword>
<dbReference type="AlphaFoldDB" id="E3I7V0"/>
<dbReference type="GO" id="GO:0005886">
    <property type="term" value="C:plasma membrane"/>
    <property type="evidence" value="ECO:0007669"/>
    <property type="project" value="UniProtKB-SubCell"/>
</dbReference>
<evidence type="ECO:0000256" key="11">
    <source>
        <dbReference type="SAM" id="SignalP"/>
    </source>
</evidence>
<name>E3I7V0_RHOVT</name>
<keyword evidence="7" id="KW-0653">Protein transport</keyword>
<feature type="signal peptide" evidence="11">
    <location>
        <begin position="1"/>
        <end position="25"/>
    </location>
</feature>
<feature type="chain" id="PRO_5003171915" evidence="11">
    <location>
        <begin position="26"/>
        <end position="242"/>
    </location>
</feature>
<dbReference type="PANTHER" id="PTHR33446">
    <property type="entry name" value="PROTEIN TONB-RELATED"/>
    <property type="match status" value="1"/>
</dbReference>
<evidence type="ECO:0000256" key="7">
    <source>
        <dbReference type="ARBA" id="ARBA00022927"/>
    </source>
</evidence>
<dbReference type="HOGENOM" id="CLU_094543_0_0_5"/>
<keyword evidence="5" id="KW-0997">Cell inner membrane</keyword>
<dbReference type="KEGG" id="rva:Rvan_1552"/>
<comment type="subcellular location">
    <subcellularLocation>
        <location evidence="1">Cell inner membrane</location>
        <topology evidence="1">Single-pass membrane protein</topology>
        <orientation evidence="1">Periplasmic side</orientation>
    </subcellularLocation>
</comment>
<evidence type="ECO:0000256" key="2">
    <source>
        <dbReference type="ARBA" id="ARBA00006555"/>
    </source>
</evidence>
<feature type="region of interest" description="Disordered" evidence="10">
    <location>
        <begin position="71"/>
        <end position="142"/>
    </location>
</feature>
<keyword evidence="8" id="KW-1133">Transmembrane helix</keyword>
<dbReference type="STRING" id="648757.Rvan_1552"/>
<dbReference type="GO" id="GO:0055085">
    <property type="term" value="P:transmembrane transport"/>
    <property type="evidence" value="ECO:0007669"/>
    <property type="project" value="InterPro"/>
</dbReference>
<dbReference type="Pfam" id="PF13103">
    <property type="entry name" value="TonB_2"/>
    <property type="match status" value="1"/>
</dbReference>
<dbReference type="Gene3D" id="3.30.1150.10">
    <property type="match status" value="1"/>
</dbReference>
<dbReference type="NCBIfam" id="TIGR01352">
    <property type="entry name" value="tonB_Cterm"/>
    <property type="match status" value="1"/>
</dbReference>
<sequence length="242" mass="25751">MPPMTAIPLTRIRLASALAALVLHAAPFALLMSGAADFDSDAIQSGSGVDDLTIVATISLDEVQSIGPDTANVEQSAASAGSEQSPPPEPEPVQEAEEIEVPPEEAEVTLPKKEEEQPEKPQEQPSMPAPSSVAQDEARASTRAYQARVAQLLAAYNHKVHQALMRSASRPKNREKGRVMLELTIAPTGELLSQRVVKSSGANDLDETAMASLKRAAPFPPMPNDIAKGPRTLLVPFDYSSN</sequence>
<dbReference type="GO" id="GO:0015031">
    <property type="term" value="P:protein transport"/>
    <property type="evidence" value="ECO:0007669"/>
    <property type="project" value="UniProtKB-KW"/>
</dbReference>
<evidence type="ECO:0000259" key="12">
    <source>
        <dbReference type="PROSITE" id="PS52015"/>
    </source>
</evidence>
<feature type="domain" description="TonB C-terminal" evidence="12">
    <location>
        <begin position="151"/>
        <end position="242"/>
    </location>
</feature>
<keyword evidence="4" id="KW-1003">Cell membrane</keyword>
<keyword evidence="9" id="KW-0472">Membrane</keyword>
<proteinExistence type="inferred from homology"/>
<evidence type="ECO:0000313" key="14">
    <source>
        <dbReference type="Proteomes" id="UP000001399"/>
    </source>
</evidence>
<organism evidence="13 14">
    <name type="scientific">Rhodomicrobium vannielii (strain ATCC 17100 / DSM 162 / LMG 4299 / NCIMB 10020 / ATH 3.1.1)</name>
    <dbReference type="NCBI Taxonomy" id="648757"/>
    <lineage>
        <taxon>Bacteria</taxon>
        <taxon>Pseudomonadati</taxon>
        <taxon>Pseudomonadota</taxon>
        <taxon>Alphaproteobacteria</taxon>
        <taxon>Hyphomicrobiales</taxon>
        <taxon>Hyphomicrobiaceae</taxon>
        <taxon>Rhodomicrobium</taxon>
    </lineage>
</organism>
<feature type="compositionally biased region" description="Acidic residues" evidence="10">
    <location>
        <begin position="92"/>
        <end position="107"/>
    </location>
</feature>
<evidence type="ECO:0000313" key="13">
    <source>
        <dbReference type="EMBL" id="ADP70804.1"/>
    </source>
</evidence>
<evidence type="ECO:0000256" key="3">
    <source>
        <dbReference type="ARBA" id="ARBA00022448"/>
    </source>
</evidence>
<evidence type="ECO:0000256" key="9">
    <source>
        <dbReference type="ARBA" id="ARBA00023136"/>
    </source>
</evidence>
<evidence type="ECO:0000256" key="4">
    <source>
        <dbReference type="ARBA" id="ARBA00022475"/>
    </source>
</evidence>
<keyword evidence="3" id="KW-0813">Transport</keyword>
<evidence type="ECO:0000256" key="8">
    <source>
        <dbReference type="ARBA" id="ARBA00022989"/>
    </source>
</evidence>
<dbReference type="InterPro" id="IPR006260">
    <property type="entry name" value="TonB/TolA_C"/>
</dbReference>
<evidence type="ECO:0000256" key="10">
    <source>
        <dbReference type="SAM" id="MobiDB-lite"/>
    </source>
</evidence>
<dbReference type="PANTHER" id="PTHR33446:SF13">
    <property type="entry name" value="TONB PROTEIN"/>
    <property type="match status" value="1"/>
</dbReference>
<evidence type="ECO:0000256" key="1">
    <source>
        <dbReference type="ARBA" id="ARBA00004383"/>
    </source>
</evidence>
<keyword evidence="11" id="KW-0732">Signal</keyword>
<feature type="compositionally biased region" description="Low complexity" evidence="10">
    <location>
        <begin position="73"/>
        <end position="84"/>
    </location>
</feature>
<evidence type="ECO:0000256" key="5">
    <source>
        <dbReference type="ARBA" id="ARBA00022519"/>
    </source>
</evidence>
<dbReference type="SUPFAM" id="SSF74653">
    <property type="entry name" value="TolA/TonB C-terminal domain"/>
    <property type="match status" value="1"/>
</dbReference>
<dbReference type="eggNOG" id="COG0810">
    <property type="taxonomic scope" value="Bacteria"/>
</dbReference>
<keyword evidence="6" id="KW-0812">Transmembrane</keyword>
<comment type="similarity">
    <text evidence="2">Belongs to the TonB family.</text>
</comment>
<evidence type="ECO:0000256" key="6">
    <source>
        <dbReference type="ARBA" id="ARBA00022692"/>
    </source>
</evidence>
<dbReference type="EMBL" id="CP002292">
    <property type="protein sequence ID" value="ADP70804.1"/>
    <property type="molecule type" value="Genomic_DNA"/>
</dbReference>
<gene>
    <name evidence="13" type="ordered locus">Rvan_1552</name>
</gene>
<feature type="compositionally biased region" description="Basic and acidic residues" evidence="10">
    <location>
        <begin position="110"/>
        <end position="122"/>
    </location>
</feature>
<reference evidence="14" key="1">
    <citation type="journal article" date="2011" name="J. Bacteriol.">
        <title>Genome sequences of eight morphologically diverse alphaproteobacteria.</title>
        <authorList>
            <consortium name="US DOE Joint Genome Institute"/>
            <person name="Brown P.J."/>
            <person name="Kysela D.T."/>
            <person name="Buechlein A."/>
            <person name="Hemmerich C."/>
            <person name="Brun Y.V."/>
        </authorList>
    </citation>
    <scope>NUCLEOTIDE SEQUENCE [LARGE SCALE GENOMIC DNA]</scope>
    <source>
        <strain evidence="14">ATCC 17100 / ATH 3.1.1 / DSM 162 / LMG 4299</strain>
    </source>
</reference>
<accession>E3I7V0</accession>
<dbReference type="InterPro" id="IPR037682">
    <property type="entry name" value="TonB_C"/>
</dbReference>